<organism evidence="2 3">
    <name type="scientific">Mortierella polycephala</name>
    <dbReference type="NCBI Taxonomy" id="41804"/>
    <lineage>
        <taxon>Eukaryota</taxon>
        <taxon>Fungi</taxon>
        <taxon>Fungi incertae sedis</taxon>
        <taxon>Mucoromycota</taxon>
        <taxon>Mortierellomycotina</taxon>
        <taxon>Mortierellomycetes</taxon>
        <taxon>Mortierellales</taxon>
        <taxon>Mortierellaceae</taxon>
        <taxon>Mortierella</taxon>
    </lineage>
</organism>
<dbReference type="OrthoDB" id="9970274at2759"/>
<feature type="compositionally biased region" description="Acidic residues" evidence="1">
    <location>
        <begin position="160"/>
        <end position="176"/>
    </location>
</feature>
<feature type="region of interest" description="Disordered" evidence="1">
    <location>
        <begin position="98"/>
        <end position="197"/>
    </location>
</feature>
<dbReference type="EMBL" id="JAAAJA010000028">
    <property type="protein sequence ID" value="KAG0265659.1"/>
    <property type="molecule type" value="Genomic_DNA"/>
</dbReference>
<dbReference type="SUPFAM" id="SSF81383">
    <property type="entry name" value="F-box domain"/>
    <property type="match status" value="1"/>
</dbReference>
<dbReference type="InterPro" id="IPR025886">
    <property type="entry name" value="PP2-like"/>
</dbReference>
<feature type="compositionally biased region" description="Low complexity" evidence="1">
    <location>
        <begin position="105"/>
        <end position="118"/>
    </location>
</feature>
<dbReference type="Proteomes" id="UP000726737">
    <property type="component" value="Unassembled WGS sequence"/>
</dbReference>
<evidence type="ECO:0000313" key="2">
    <source>
        <dbReference type="EMBL" id="KAG0265659.1"/>
    </source>
</evidence>
<accession>A0A9P6QCZ9</accession>
<evidence type="ECO:0000256" key="1">
    <source>
        <dbReference type="SAM" id="MobiDB-lite"/>
    </source>
</evidence>
<protein>
    <recommendedName>
        <fullName evidence="4">F-box domain-containing protein</fullName>
    </recommendedName>
</protein>
<dbReference type="AlphaFoldDB" id="A0A9P6QCZ9"/>
<feature type="compositionally biased region" description="Low complexity" evidence="1">
    <location>
        <begin position="177"/>
        <end position="191"/>
    </location>
</feature>
<sequence length="506" mass="56722">MDKLIQDTNQADELPIPIQDSTCSRRPMRNERLTFCGLPIEVLMYIGLLLPCREFGRLLQTNHYIHDVLNTHYIWHQRFTSRFGQQILETKLRAPTSPFINDIEPSQSAPLSSSPGSPWNMASSPAFPSSLDYVHNNQDPVESLTTSSPHMDVDMSSNQGDDESNDEDEDEDDNDDALSSSSKGSAVSVNKNKGKDREIDLRKTTSISKERLIELYKQYSRMTIPAEDMSICHMGDRYWTMVESRRSAFGKLAQLKSVWWMDIAAVFYGVPPGRYKAQWRIKLTSDAPVINSEFRAIVFNEDIAEAEDQTETILFKPRNTQQFTDHTDTQSSKVRRKPFKRAFEGFLIMELPGEIVIDESRQGIFLQIRNHEGWKSGLSVDYARLVDLDDPDRYINPELEGRQNTSDESEETNDDGEEYYPSSSSSSVRPTPWLNPLTYRSRGHRQYNSVNSSVPLDVGARTPPLASVSGSGSQSGSGSGSGPEQNSSGNNNNGSGRVGSDGCAAM</sequence>
<dbReference type="InterPro" id="IPR036047">
    <property type="entry name" value="F-box-like_dom_sf"/>
</dbReference>
<comment type="caution">
    <text evidence="2">The sequence shown here is derived from an EMBL/GenBank/DDBJ whole genome shotgun (WGS) entry which is preliminary data.</text>
</comment>
<name>A0A9P6QCZ9_9FUNG</name>
<gene>
    <name evidence="2" type="ORF">BG011_004258</name>
</gene>
<proteinExistence type="predicted"/>
<evidence type="ECO:0000313" key="3">
    <source>
        <dbReference type="Proteomes" id="UP000726737"/>
    </source>
</evidence>
<feature type="compositionally biased region" description="Polar residues" evidence="1">
    <location>
        <begin position="135"/>
        <end position="149"/>
    </location>
</feature>
<reference evidence="2" key="1">
    <citation type="journal article" date="2020" name="Fungal Divers.">
        <title>Resolving the Mortierellaceae phylogeny through synthesis of multi-gene phylogenetics and phylogenomics.</title>
        <authorList>
            <person name="Vandepol N."/>
            <person name="Liber J."/>
            <person name="Desiro A."/>
            <person name="Na H."/>
            <person name="Kennedy M."/>
            <person name="Barry K."/>
            <person name="Grigoriev I.V."/>
            <person name="Miller A.N."/>
            <person name="O'Donnell K."/>
            <person name="Stajich J.E."/>
            <person name="Bonito G."/>
        </authorList>
    </citation>
    <scope>NUCLEOTIDE SEQUENCE</scope>
    <source>
        <strain evidence="2">KOD948</strain>
    </source>
</reference>
<keyword evidence="3" id="KW-1185">Reference proteome</keyword>
<feature type="compositionally biased region" description="Low complexity" evidence="1">
    <location>
        <begin position="482"/>
        <end position="506"/>
    </location>
</feature>
<evidence type="ECO:0008006" key="4">
    <source>
        <dbReference type="Google" id="ProtNLM"/>
    </source>
</evidence>
<feature type="region of interest" description="Disordered" evidence="1">
    <location>
        <begin position="394"/>
        <end position="506"/>
    </location>
</feature>
<feature type="compositionally biased region" description="Acidic residues" evidence="1">
    <location>
        <begin position="407"/>
        <end position="418"/>
    </location>
</feature>
<dbReference type="Pfam" id="PF14299">
    <property type="entry name" value="PP2"/>
    <property type="match status" value="1"/>
</dbReference>